<dbReference type="SUPFAM" id="SSF63882">
    <property type="entry name" value="MoeA N-terminal region -like"/>
    <property type="match status" value="1"/>
</dbReference>
<comment type="pathway">
    <text evidence="5">Cofactor biosynthesis; molybdopterin biosynthesis.</text>
</comment>
<feature type="compositionally biased region" description="Basic and acidic residues" evidence="6">
    <location>
        <begin position="24"/>
        <end position="33"/>
    </location>
</feature>
<keyword evidence="5" id="KW-0479">Metal-binding</keyword>
<keyword evidence="5" id="KW-0501">Molybdenum cofactor biosynthesis</keyword>
<evidence type="ECO:0000313" key="9">
    <source>
        <dbReference type="Proteomes" id="UP000436181"/>
    </source>
</evidence>
<gene>
    <name evidence="8" type="ORF">F8377_02960</name>
</gene>
<dbReference type="Gene3D" id="3.90.105.10">
    <property type="entry name" value="Molybdopterin biosynthesis moea protein, domain 2"/>
    <property type="match status" value="1"/>
</dbReference>
<proteinExistence type="inferred from homology"/>
<evidence type="ECO:0000259" key="7">
    <source>
        <dbReference type="SMART" id="SM00852"/>
    </source>
</evidence>
<dbReference type="Proteomes" id="UP000436181">
    <property type="component" value="Unassembled WGS sequence"/>
</dbReference>
<dbReference type="Pfam" id="PF00994">
    <property type="entry name" value="MoCF_biosynth"/>
    <property type="match status" value="1"/>
</dbReference>
<dbReference type="Gene3D" id="3.40.980.10">
    <property type="entry name" value="MoaB/Mog-like domain"/>
    <property type="match status" value="1"/>
</dbReference>
<evidence type="ECO:0000256" key="3">
    <source>
        <dbReference type="ARBA" id="ARBA00022505"/>
    </source>
</evidence>
<dbReference type="PANTHER" id="PTHR10192:SF5">
    <property type="entry name" value="GEPHYRIN"/>
    <property type="match status" value="1"/>
</dbReference>
<dbReference type="SMART" id="SM00852">
    <property type="entry name" value="MoCF_biosynth"/>
    <property type="match status" value="1"/>
</dbReference>
<accession>A0ABQ6VFP6</accession>
<evidence type="ECO:0000256" key="5">
    <source>
        <dbReference type="RuleBase" id="RU365090"/>
    </source>
</evidence>
<feature type="compositionally biased region" description="Basic and acidic residues" evidence="6">
    <location>
        <begin position="1"/>
        <end position="17"/>
    </location>
</feature>
<dbReference type="NCBIfam" id="TIGR00177">
    <property type="entry name" value="molyb_syn"/>
    <property type="match status" value="1"/>
</dbReference>
<comment type="function">
    <text evidence="1 5">Catalyzes the insertion of molybdate into adenylated molybdopterin with the concomitant release of AMP.</text>
</comment>
<keyword evidence="3 5" id="KW-0500">Molybdenum</keyword>
<dbReference type="InterPro" id="IPR005110">
    <property type="entry name" value="MoeA_linker/N"/>
</dbReference>
<comment type="catalytic activity">
    <reaction evidence="4">
        <text>adenylyl-molybdopterin + molybdate = Mo-molybdopterin + AMP + H(+)</text>
        <dbReference type="Rhea" id="RHEA:35047"/>
        <dbReference type="ChEBI" id="CHEBI:15378"/>
        <dbReference type="ChEBI" id="CHEBI:36264"/>
        <dbReference type="ChEBI" id="CHEBI:62727"/>
        <dbReference type="ChEBI" id="CHEBI:71302"/>
        <dbReference type="ChEBI" id="CHEBI:456215"/>
        <dbReference type="EC" id="2.10.1.1"/>
    </reaction>
</comment>
<protein>
    <recommendedName>
        <fullName evidence="5">Molybdopterin molybdenumtransferase</fullName>
        <ecNumber evidence="5">2.10.1.1</ecNumber>
    </recommendedName>
</protein>
<reference evidence="8 9" key="1">
    <citation type="submission" date="2019-10" db="EMBL/GenBank/DDBJ databases">
        <title>Corynebacterium sp novel species isolated from the respiratory tract of Marmot.</title>
        <authorList>
            <person name="Zhang G."/>
        </authorList>
    </citation>
    <scope>NUCLEOTIDE SEQUENCE [LARGE SCALE GENOMIC DNA]</scope>
    <source>
        <strain evidence="8 9">336</strain>
    </source>
</reference>
<dbReference type="SUPFAM" id="SSF53218">
    <property type="entry name" value="Molybdenum cofactor biosynthesis proteins"/>
    <property type="match status" value="1"/>
</dbReference>
<organism evidence="8 9">
    <name type="scientific">Corynebacterium zhongnanshanii</name>
    <dbReference type="NCBI Taxonomy" id="2768834"/>
    <lineage>
        <taxon>Bacteria</taxon>
        <taxon>Bacillati</taxon>
        <taxon>Actinomycetota</taxon>
        <taxon>Actinomycetes</taxon>
        <taxon>Mycobacteriales</taxon>
        <taxon>Corynebacteriaceae</taxon>
        <taxon>Corynebacterium</taxon>
    </lineage>
</organism>
<evidence type="ECO:0000256" key="4">
    <source>
        <dbReference type="ARBA" id="ARBA00047317"/>
    </source>
</evidence>
<dbReference type="PANTHER" id="PTHR10192">
    <property type="entry name" value="MOLYBDOPTERIN BIOSYNTHESIS PROTEIN"/>
    <property type="match status" value="1"/>
</dbReference>
<evidence type="ECO:0000256" key="1">
    <source>
        <dbReference type="ARBA" id="ARBA00002901"/>
    </source>
</evidence>
<comment type="caution">
    <text evidence="8">The sequence shown here is derived from an EMBL/GenBank/DDBJ whole genome shotgun (WGS) entry which is preliminary data.</text>
</comment>
<dbReference type="RefSeq" id="WP_151843911.1">
    <property type="nucleotide sequence ID" value="NZ_WBZJ01000001.1"/>
</dbReference>
<dbReference type="InterPro" id="IPR036688">
    <property type="entry name" value="MoeA_C_domain_IV_sf"/>
</dbReference>
<keyword evidence="9" id="KW-1185">Reference proteome</keyword>
<evidence type="ECO:0000313" key="8">
    <source>
        <dbReference type="EMBL" id="KAB3523123.1"/>
    </source>
</evidence>
<keyword evidence="5" id="KW-0808">Transferase</keyword>
<dbReference type="InterPro" id="IPR036135">
    <property type="entry name" value="MoeA_linker/N_sf"/>
</dbReference>
<dbReference type="InterPro" id="IPR038987">
    <property type="entry name" value="MoeA-like"/>
</dbReference>
<evidence type="ECO:0000256" key="6">
    <source>
        <dbReference type="SAM" id="MobiDB-lite"/>
    </source>
</evidence>
<feature type="region of interest" description="Disordered" evidence="6">
    <location>
        <begin position="1"/>
        <end position="45"/>
    </location>
</feature>
<dbReference type="InterPro" id="IPR036425">
    <property type="entry name" value="MoaB/Mog-like_dom_sf"/>
</dbReference>
<keyword evidence="5" id="KW-0460">Magnesium</keyword>
<dbReference type="Pfam" id="PF03453">
    <property type="entry name" value="MoeA_N"/>
    <property type="match status" value="1"/>
</dbReference>
<sequence length="484" mass="51091">MLEKLNRPDEPEREEHPMNQAHADQAHTHHTHADGCCPPTHPHGAQGYRSIEEHYAQTIALAEQCKITDTALASAPEAAGLYLAEDVHARLPIPPWNNSAMDGFLVRREDVLGSKQSPVALPITLPVAGDVPAGHAARAVPPGHAVRIMTGAPIREQDLDHVLVIPVEFTNIPAGPHPLPTEVTIHQVGGAAIRPRGANIQVGDLIAQAGSRVDAGLIAAFISAGTVDISVRRPASIAIVSSGDELLDPAAIRGGLAEGMIPDSNGPMLAALLRQAGYSQVTVAYTSDEPEEFSRTLDELSQQHDMIITTGGVSAGAFDVTRQVGEEKDVWFGPVNMKPGKPQGLGRWNKAMLVCLPGNPVAVWVSFHMFVRPALDVLQGLGAQPRRVIPAVAGARFPSSGDRTGAMPVRLEFAESQGLKRGSERGSERGAEQLCPVALPYSESQLGSHFVGSLGNLDGIVIVEADPSPSVQPGDIVSVIVTSG</sequence>
<dbReference type="CDD" id="cd00887">
    <property type="entry name" value="MoeA"/>
    <property type="match status" value="1"/>
</dbReference>
<dbReference type="Gene3D" id="2.170.190.11">
    <property type="entry name" value="Molybdopterin biosynthesis moea protein, domain 3"/>
    <property type="match status" value="1"/>
</dbReference>
<comment type="similarity">
    <text evidence="2 5">Belongs to the MoeA family.</text>
</comment>
<name>A0ABQ6VFP6_9CORY</name>
<dbReference type="Gene3D" id="2.40.340.10">
    <property type="entry name" value="MoeA, C-terminal, domain IV"/>
    <property type="match status" value="1"/>
</dbReference>
<dbReference type="EC" id="2.10.1.1" evidence="5"/>
<comment type="cofactor">
    <cofactor evidence="5">
        <name>Mg(2+)</name>
        <dbReference type="ChEBI" id="CHEBI:18420"/>
    </cofactor>
</comment>
<dbReference type="InterPro" id="IPR001453">
    <property type="entry name" value="MoaB/Mog_dom"/>
</dbReference>
<dbReference type="EMBL" id="WBZJ01000001">
    <property type="protein sequence ID" value="KAB3523123.1"/>
    <property type="molecule type" value="Genomic_DNA"/>
</dbReference>
<feature type="domain" description="MoaB/Mog" evidence="7">
    <location>
        <begin position="238"/>
        <end position="377"/>
    </location>
</feature>
<evidence type="ECO:0000256" key="2">
    <source>
        <dbReference type="ARBA" id="ARBA00010763"/>
    </source>
</evidence>